<proteinExistence type="predicted"/>
<comment type="caution">
    <text evidence="1">The sequence shown here is derived from an EMBL/GenBank/DDBJ whole genome shotgun (WGS) entry which is preliminary data.</text>
</comment>
<gene>
    <name evidence="1" type="ORF">HA299_06040</name>
</gene>
<dbReference type="RefSeq" id="WP_169736230.1">
    <property type="nucleotide sequence ID" value="NZ_DUIH01000021.1"/>
</dbReference>
<accession>A0A832RXF1</accession>
<name>A0A832RXF1_9EURY</name>
<evidence type="ECO:0000313" key="1">
    <source>
        <dbReference type="EMBL" id="HIH70151.1"/>
    </source>
</evidence>
<dbReference type="EMBL" id="DUIH01000021">
    <property type="protein sequence ID" value="HIH70151.1"/>
    <property type="molecule type" value="Genomic_DNA"/>
</dbReference>
<evidence type="ECO:0000313" key="2">
    <source>
        <dbReference type="Proteomes" id="UP000600363"/>
    </source>
</evidence>
<dbReference type="Proteomes" id="UP000600363">
    <property type="component" value="Unassembled WGS sequence"/>
</dbReference>
<organism evidence="1 2">
    <name type="scientific">Methermicoccus shengliensis</name>
    <dbReference type="NCBI Taxonomy" id="660064"/>
    <lineage>
        <taxon>Archaea</taxon>
        <taxon>Methanobacteriati</taxon>
        <taxon>Methanobacteriota</taxon>
        <taxon>Stenosarchaea group</taxon>
        <taxon>Methanomicrobia</taxon>
        <taxon>Methanosarcinales</taxon>
        <taxon>Methermicoccaceae</taxon>
        <taxon>Methermicoccus</taxon>
    </lineage>
</organism>
<protein>
    <submittedName>
        <fullName evidence="1">Uncharacterized protein</fullName>
    </submittedName>
</protein>
<dbReference type="AlphaFoldDB" id="A0A832RXF1"/>
<sequence length="46" mass="5470">MAKSKRRDLERKGVQKQMELEKKLIDENFLEHSPEEAEVLSDIEEL</sequence>
<reference evidence="1" key="1">
    <citation type="journal article" date="2020" name="bioRxiv">
        <title>A rank-normalized archaeal taxonomy based on genome phylogeny resolves widespread incomplete and uneven classifications.</title>
        <authorList>
            <person name="Rinke C."/>
            <person name="Chuvochina M."/>
            <person name="Mussig A.J."/>
            <person name="Chaumeil P.-A."/>
            <person name="Waite D.W."/>
            <person name="Whitman W.B."/>
            <person name="Parks D.H."/>
            <person name="Hugenholtz P."/>
        </authorList>
    </citation>
    <scope>NUCLEOTIDE SEQUENCE</scope>
    <source>
        <strain evidence="1">UBA12518</strain>
    </source>
</reference>